<dbReference type="Pfam" id="PF00795">
    <property type="entry name" value="CN_hydrolase"/>
    <property type="match status" value="1"/>
</dbReference>
<comment type="similarity">
    <text evidence="1">Belongs to the carbon-nitrogen hydrolase superfamily. NIT1/NIT2 family.</text>
</comment>
<dbReference type="Gene3D" id="3.60.110.10">
    <property type="entry name" value="Carbon-nitrogen hydrolase"/>
    <property type="match status" value="1"/>
</dbReference>
<dbReference type="PANTHER" id="PTHR23088">
    <property type="entry name" value="NITRILASE-RELATED"/>
    <property type="match status" value="1"/>
</dbReference>
<evidence type="ECO:0000256" key="1">
    <source>
        <dbReference type="ARBA" id="ARBA00010613"/>
    </source>
</evidence>
<reference evidence="4" key="1">
    <citation type="submission" date="2014-01" db="EMBL/GenBank/DDBJ databases">
        <title>Full genme sequencing of cellulolytic bacterium Gynuella sunshinyii YC6258T gen. nov., sp. nov.</title>
        <authorList>
            <person name="Khan H."/>
            <person name="Chung E.J."/>
            <person name="Chung Y.R."/>
        </authorList>
    </citation>
    <scope>NUCLEOTIDE SEQUENCE [LARGE SCALE GENOMIC DNA]</scope>
    <source>
        <strain evidence="4">YC6258</strain>
    </source>
</reference>
<dbReference type="HOGENOM" id="CLU_030130_1_2_6"/>
<evidence type="ECO:0000256" key="2">
    <source>
        <dbReference type="ARBA" id="ARBA00022801"/>
    </source>
</evidence>
<dbReference type="InterPro" id="IPR003010">
    <property type="entry name" value="C-N_Hydrolase"/>
</dbReference>
<keyword evidence="5" id="KW-1185">Reference proteome</keyword>
<dbReference type="PROSITE" id="PS50263">
    <property type="entry name" value="CN_HYDROLASE"/>
    <property type="match status" value="1"/>
</dbReference>
<name>A0A0C5VSY1_9GAMM</name>
<dbReference type="OrthoDB" id="9811121at2"/>
<gene>
    <name evidence="4" type="ORF">YC6258_05261</name>
</gene>
<accession>A0A0C5VSY1</accession>
<dbReference type="PANTHER" id="PTHR23088:SF27">
    <property type="entry name" value="DEAMINATED GLUTATHIONE AMIDASE"/>
    <property type="match status" value="1"/>
</dbReference>
<dbReference type="KEGG" id="gsn:YC6258_05261"/>
<dbReference type="EMBL" id="CP007142">
    <property type="protein sequence ID" value="AJQ97291.1"/>
    <property type="molecule type" value="Genomic_DNA"/>
</dbReference>
<feature type="domain" description="CN hydrolase" evidence="3">
    <location>
        <begin position="1"/>
        <end position="253"/>
    </location>
</feature>
<organism evidence="4 5">
    <name type="scientific">Gynuella sunshinyii YC6258</name>
    <dbReference type="NCBI Taxonomy" id="1445510"/>
    <lineage>
        <taxon>Bacteria</taxon>
        <taxon>Pseudomonadati</taxon>
        <taxon>Pseudomonadota</taxon>
        <taxon>Gammaproteobacteria</taxon>
        <taxon>Oceanospirillales</taxon>
        <taxon>Saccharospirillaceae</taxon>
        <taxon>Gynuella</taxon>
    </lineage>
</organism>
<evidence type="ECO:0000313" key="5">
    <source>
        <dbReference type="Proteomes" id="UP000032266"/>
    </source>
</evidence>
<keyword evidence="2 4" id="KW-0378">Hydrolase</keyword>
<proteinExistence type="inferred from homology"/>
<dbReference type="STRING" id="1445510.YC6258_05261"/>
<dbReference type="AlphaFoldDB" id="A0A0C5VSY1"/>
<evidence type="ECO:0000313" key="4">
    <source>
        <dbReference type="EMBL" id="AJQ97291.1"/>
    </source>
</evidence>
<sequence>MSTVALLQMTSSTDIAVNLETVSEAFRQLAEQHPEVDLVLLPENWASYGNRDITRESRQSLEQQRMIMAHVSALARRYRRWLIAGTIPFKYNVKQKPWACCPVFDGGGRLVAEYRKIHLFDAIISDRHNRYQESATYCHGSTLTVVSTPVGRVGLSVCYDLRFPEQYQRLRAMGAEVLVAPAAFTRPTGMAHWELLNRARAVENACYMLAPAQVGTHDDGRQTWGHSMIVEPWGAVQACLADETGWLVGQIDLARVHAMRQTMPNQEHRIQTRQRSQ</sequence>
<protein>
    <submittedName>
        <fullName evidence="4">Putative amidohydrolase</fullName>
    </submittedName>
</protein>
<evidence type="ECO:0000259" key="3">
    <source>
        <dbReference type="PROSITE" id="PS50263"/>
    </source>
</evidence>
<dbReference type="CDD" id="cd07572">
    <property type="entry name" value="nit"/>
    <property type="match status" value="1"/>
</dbReference>
<dbReference type="RefSeq" id="WP_044619071.1">
    <property type="nucleotide sequence ID" value="NZ_CP007142.1"/>
</dbReference>
<dbReference type="InterPro" id="IPR001110">
    <property type="entry name" value="UPF0012_CS"/>
</dbReference>
<dbReference type="InterPro" id="IPR036526">
    <property type="entry name" value="C-N_Hydrolase_sf"/>
</dbReference>
<dbReference type="PROSITE" id="PS01227">
    <property type="entry name" value="UPF0012"/>
    <property type="match status" value="1"/>
</dbReference>
<dbReference type="Proteomes" id="UP000032266">
    <property type="component" value="Chromosome"/>
</dbReference>
<dbReference type="SUPFAM" id="SSF56317">
    <property type="entry name" value="Carbon-nitrogen hydrolase"/>
    <property type="match status" value="1"/>
</dbReference>
<dbReference type="InterPro" id="IPR045254">
    <property type="entry name" value="Nit1/2_C-N_Hydrolase"/>
</dbReference>
<dbReference type="GO" id="GO:0016811">
    <property type="term" value="F:hydrolase activity, acting on carbon-nitrogen (but not peptide) bonds, in linear amides"/>
    <property type="evidence" value="ECO:0007669"/>
    <property type="project" value="InterPro"/>
</dbReference>